<name>A0A1C7AFY4_9GAMM</name>
<dbReference type="Proteomes" id="UP000218899">
    <property type="component" value="Chromosome"/>
</dbReference>
<proteinExistence type="predicted"/>
<dbReference type="EMBL" id="AP014936">
    <property type="protein sequence ID" value="BAU50342.1"/>
    <property type="molecule type" value="Genomic_DNA"/>
</dbReference>
<dbReference type="Pfam" id="PF00535">
    <property type="entry name" value="Glycos_transf_2"/>
    <property type="match status" value="1"/>
</dbReference>
<feature type="domain" description="Glycosyltransferase 2-like" evidence="1">
    <location>
        <begin position="19"/>
        <end position="126"/>
    </location>
</feature>
<sequence>MPEDHSAPAGSAPRDCSFTIFIPTYNRAHILPQALESVERLTTRDFEVLIVDDGSTDRTRELVQTWSANASFPIRYIWQENQGMHASHNTAIANARGRLFMRLDSDDMILPEALERIKTHWDAIPDDRKPEFAGVAGMCLNEDGSVSGDRYPEDVIDSDYLEIFTRCRMNGERRECLRTEVLREFPFPRIDGERRLRSTLILRRMAHRYKIRFTNELLQINRHAAGGITANRFKYRMLYPKGQRLFYLEEITLNDRYTRLRRLLRQHRQYVRYSLHSGIGVGRQAAEVKHRLVWLGALPAGALHWLRDRTRLRWWNRI</sequence>
<dbReference type="KEGG" id="sva:SVA_3808"/>
<dbReference type="CDD" id="cd00761">
    <property type="entry name" value="Glyco_tranf_GTA_type"/>
    <property type="match status" value="1"/>
</dbReference>
<dbReference type="OrthoDB" id="9805612at2"/>
<keyword evidence="2" id="KW-0808">Transferase</keyword>
<gene>
    <name evidence="2" type="ORF">SVA_3808</name>
</gene>
<dbReference type="AlphaFoldDB" id="A0A1C7AFY4"/>
<evidence type="ECO:0000259" key="1">
    <source>
        <dbReference type="Pfam" id="PF00535"/>
    </source>
</evidence>
<dbReference type="PANTHER" id="PTHR22916">
    <property type="entry name" value="GLYCOSYLTRANSFERASE"/>
    <property type="match status" value="1"/>
</dbReference>
<dbReference type="GO" id="GO:0016758">
    <property type="term" value="F:hexosyltransferase activity"/>
    <property type="evidence" value="ECO:0007669"/>
    <property type="project" value="UniProtKB-ARBA"/>
</dbReference>
<evidence type="ECO:0000313" key="2">
    <source>
        <dbReference type="EMBL" id="BAU50342.1"/>
    </source>
</evidence>
<dbReference type="SUPFAM" id="SSF53448">
    <property type="entry name" value="Nucleotide-diphospho-sugar transferases"/>
    <property type="match status" value="1"/>
</dbReference>
<evidence type="ECO:0000313" key="3">
    <source>
        <dbReference type="Proteomes" id="UP000218899"/>
    </source>
</evidence>
<dbReference type="PANTHER" id="PTHR22916:SF3">
    <property type="entry name" value="UDP-GLCNAC:BETAGAL BETA-1,3-N-ACETYLGLUCOSAMINYLTRANSFERASE-LIKE PROTEIN 1"/>
    <property type="match status" value="1"/>
</dbReference>
<dbReference type="InterPro" id="IPR029044">
    <property type="entry name" value="Nucleotide-diphossugar_trans"/>
</dbReference>
<dbReference type="InterPro" id="IPR001173">
    <property type="entry name" value="Glyco_trans_2-like"/>
</dbReference>
<organism evidence="2 3">
    <name type="scientific">Sulfurifustis variabilis</name>
    <dbReference type="NCBI Taxonomy" id="1675686"/>
    <lineage>
        <taxon>Bacteria</taxon>
        <taxon>Pseudomonadati</taxon>
        <taxon>Pseudomonadota</taxon>
        <taxon>Gammaproteobacteria</taxon>
        <taxon>Acidiferrobacterales</taxon>
        <taxon>Acidiferrobacteraceae</taxon>
        <taxon>Sulfurifustis</taxon>
    </lineage>
</organism>
<reference evidence="2 3" key="1">
    <citation type="submission" date="2015-08" db="EMBL/GenBank/DDBJ databases">
        <title>Complete genome sequence of Sulfurifustis variabilis.</title>
        <authorList>
            <person name="Miura A."/>
            <person name="Kojima H."/>
            <person name="Fukui M."/>
        </authorList>
    </citation>
    <scope>NUCLEOTIDE SEQUENCE [LARGE SCALE GENOMIC DNA]</scope>
    <source>
        <strain evidence="3">skN76</strain>
    </source>
</reference>
<keyword evidence="3" id="KW-1185">Reference proteome</keyword>
<dbReference type="Gene3D" id="3.90.550.10">
    <property type="entry name" value="Spore Coat Polysaccharide Biosynthesis Protein SpsA, Chain A"/>
    <property type="match status" value="1"/>
</dbReference>
<protein>
    <submittedName>
        <fullName evidence="2">Glycosyl transferase</fullName>
    </submittedName>
</protein>
<accession>A0A1C7AFY4</accession>
<dbReference type="RefSeq" id="WP_096462655.1">
    <property type="nucleotide sequence ID" value="NZ_AP014936.1"/>
</dbReference>